<evidence type="ECO:0000256" key="1">
    <source>
        <dbReference type="SAM" id="MobiDB-lite"/>
    </source>
</evidence>
<sequence>MEIPEEIADRLEKEVNAKHLLSELKGLTDIARQEIEREIDRHGINLGMKEIIRHFPRFDNWDYYLVKALKSRAIQKKAIAEELSQWICRKKKFHCSLIHFEYFSCLDELNDADLNPNWKDLAHKLKLKTEDINKIEKNQRLEKNFMYYVIEKLGEKSLDNLLLALKELRLTRMCDEIEERVEFRQHPQQNHQAQPFEPPTGTAYSYDSYFQENKLKEEEKKGVSSKLNSSLTHDKHPIECTSLKSESRPLNPITDQENKLKKFNNAEKNENTIESHSSPEDNTSVKATAIYSCSGYDEQQIESDSIDSQDEENNLNIDERNLDASAAEEMPDVAPPNNDRTNERINSENGDVADIKICVIIFLGICITGMFLVRKYFKH</sequence>
<dbReference type="InterPro" id="IPR000488">
    <property type="entry name" value="Death_dom"/>
</dbReference>
<dbReference type="OrthoDB" id="10409952at2759"/>
<organism evidence="4">
    <name type="scientific">Octopus bimaculoides</name>
    <name type="common">California two-spotted octopus</name>
    <dbReference type="NCBI Taxonomy" id="37653"/>
    <lineage>
        <taxon>Eukaryota</taxon>
        <taxon>Metazoa</taxon>
        <taxon>Spiralia</taxon>
        <taxon>Lophotrochozoa</taxon>
        <taxon>Mollusca</taxon>
        <taxon>Cephalopoda</taxon>
        <taxon>Coleoidea</taxon>
        <taxon>Octopodiformes</taxon>
        <taxon>Octopoda</taxon>
        <taxon>Incirrata</taxon>
        <taxon>Octopodidae</taxon>
        <taxon>Octopus</taxon>
    </lineage>
</organism>
<feature type="domain" description="Death" evidence="3">
    <location>
        <begin position="117"/>
        <end position="181"/>
    </location>
</feature>
<dbReference type="PROSITE" id="PS50017">
    <property type="entry name" value="DEATH_DOMAIN"/>
    <property type="match status" value="1"/>
</dbReference>
<feature type="region of interest" description="Disordered" evidence="1">
    <location>
        <begin position="324"/>
        <end position="345"/>
    </location>
</feature>
<dbReference type="SUPFAM" id="SSF47986">
    <property type="entry name" value="DEATH domain"/>
    <property type="match status" value="1"/>
</dbReference>
<dbReference type="EMBL" id="KQ422794">
    <property type="protein sequence ID" value="KOF74200.1"/>
    <property type="molecule type" value="Genomic_DNA"/>
</dbReference>
<evidence type="ECO:0000256" key="2">
    <source>
        <dbReference type="SAM" id="Phobius"/>
    </source>
</evidence>
<keyword evidence="2" id="KW-0812">Transmembrane</keyword>
<keyword evidence="2" id="KW-0472">Membrane</keyword>
<reference evidence="4" key="1">
    <citation type="submission" date="2015-07" db="EMBL/GenBank/DDBJ databases">
        <title>MeaNS - Measles Nucleotide Surveillance Program.</title>
        <authorList>
            <person name="Tran T."/>
            <person name="Druce J."/>
        </authorList>
    </citation>
    <scope>NUCLEOTIDE SEQUENCE</scope>
    <source>
        <strain evidence="4">UCB-OBI-ISO-001</strain>
        <tissue evidence="4">Gonad</tissue>
    </source>
</reference>
<evidence type="ECO:0000313" key="4">
    <source>
        <dbReference type="EMBL" id="KOF74200.1"/>
    </source>
</evidence>
<dbReference type="GO" id="GO:0007165">
    <property type="term" value="P:signal transduction"/>
    <property type="evidence" value="ECO:0007669"/>
    <property type="project" value="InterPro"/>
</dbReference>
<name>A0A0L8GCF5_OCTBM</name>
<dbReference type="AlphaFoldDB" id="A0A0L8GCF5"/>
<dbReference type="Pfam" id="PF00531">
    <property type="entry name" value="Death"/>
    <property type="match status" value="1"/>
</dbReference>
<keyword evidence="2" id="KW-1133">Transmembrane helix</keyword>
<dbReference type="InterPro" id="IPR011029">
    <property type="entry name" value="DEATH-like_dom_sf"/>
</dbReference>
<dbReference type="Gene3D" id="1.10.533.10">
    <property type="entry name" value="Death Domain, Fas"/>
    <property type="match status" value="2"/>
</dbReference>
<evidence type="ECO:0000259" key="3">
    <source>
        <dbReference type="PROSITE" id="PS50017"/>
    </source>
</evidence>
<proteinExistence type="predicted"/>
<dbReference type="KEGG" id="obi:106878001"/>
<dbReference type="EMBL" id="KQ422794">
    <property type="protein sequence ID" value="KOF74199.1"/>
    <property type="molecule type" value="Genomic_DNA"/>
</dbReference>
<protein>
    <recommendedName>
        <fullName evidence="3">Death domain-containing protein</fullName>
    </recommendedName>
</protein>
<gene>
    <name evidence="4" type="ORF">OCBIM_22036579mg</name>
</gene>
<accession>A0A0L8GCF5</accession>
<feature type="transmembrane region" description="Helical" evidence="2">
    <location>
        <begin position="353"/>
        <end position="373"/>
    </location>
</feature>